<proteinExistence type="predicted"/>
<keyword evidence="2" id="KW-1185">Reference proteome</keyword>
<name>A0A8G0ZVK3_9RHOB</name>
<gene>
    <name evidence="1" type="ORF">JO391_18440</name>
</gene>
<reference evidence="1" key="1">
    <citation type="submission" date="2021-02" db="EMBL/GenBank/DDBJ databases">
        <title>Rhodobacter shimadae sp. nov., an aerobic anoxygenic phototrophic bacterium isolated from a hot spring.</title>
        <authorList>
            <person name="Muramatsu S."/>
            <person name="Haruta S."/>
            <person name="Hirose S."/>
            <person name="Hanada S."/>
        </authorList>
    </citation>
    <scope>NUCLEOTIDE SEQUENCE</scope>
    <source>
        <strain evidence="1">N10</strain>
    </source>
</reference>
<evidence type="ECO:0000313" key="2">
    <source>
        <dbReference type="Proteomes" id="UP000826300"/>
    </source>
</evidence>
<dbReference type="EMBL" id="CP069370">
    <property type="protein sequence ID" value="QYZ69652.1"/>
    <property type="molecule type" value="Genomic_DNA"/>
</dbReference>
<dbReference type="RefSeq" id="WP_220661870.1">
    <property type="nucleotide sequence ID" value="NZ_CP069370.1"/>
</dbReference>
<dbReference type="KEGG" id="nsm:JO391_18440"/>
<dbReference type="AlphaFoldDB" id="A0A8G0ZVK3"/>
<evidence type="ECO:0000313" key="1">
    <source>
        <dbReference type="EMBL" id="QYZ69652.1"/>
    </source>
</evidence>
<dbReference type="Proteomes" id="UP000826300">
    <property type="component" value="Chromosome"/>
</dbReference>
<sequence>MLRTITLGSCVSVQGVVVGQLADGKVIVRVDERNFVGYPVPTVARAN</sequence>
<evidence type="ECO:0008006" key="3">
    <source>
        <dbReference type="Google" id="ProtNLM"/>
    </source>
</evidence>
<protein>
    <recommendedName>
        <fullName evidence="3">Translation initiation factor 2</fullName>
    </recommendedName>
</protein>
<organism evidence="1 2">
    <name type="scientific">Neotabrizicola shimadae</name>
    <dbReference type="NCBI Taxonomy" id="2807096"/>
    <lineage>
        <taxon>Bacteria</taxon>
        <taxon>Pseudomonadati</taxon>
        <taxon>Pseudomonadota</taxon>
        <taxon>Alphaproteobacteria</taxon>
        <taxon>Rhodobacterales</taxon>
        <taxon>Paracoccaceae</taxon>
        <taxon>Neotabrizicola</taxon>
    </lineage>
</organism>
<accession>A0A8G0ZVK3</accession>